<sequence>MPIFGCWDV</sequence>
<accession>A0A2P2R4I7</accession>
<proteinExistence type="predicted"/>
<protein>
    <submittedName>
        <fullName evidence="1">Uncharacterized protein</fullName>
    </submittedName>
</protein>
<dbReference type="EMBL" id="GGEC01093603">
    <property type="protein sequence ID" value="MBX74087.1"/>
    <property type="molecule type" value="Transcribed_RNA"/>
</dbReference>
<evidence type="ECO:0000313" key="1">
    <source>
        <dbReference type="EMBL" id="MBX74087.1"/>
    </source>
</evidence>
<organism evidence="1">
    <name type="scientific">Rhizophora mucronata</name>
    <name type="common">Asiatic mangrove</name>
    <dbReference type="NCBI Taxonomy" id="61149"/>
    <lineage>
        <taxon>Eukaryota</taxon>
        <taxon>Viridiplantae</taxon>
        <taxon>Streptophyta</taxon>
        <taxon>Embryophyta</taxon>
        <taxon>Tracheophyta</taxon>
        <taxon>Spermatophyta</taxon>
        <taxon>Magnoliopsida</taxon>
        <taxon>eudicotyledons</taxon>
        <taxon>Gunneridae</taxon>
        <taxon>Pentapetalae</taxon>
        <taxon>rosids</taxon>
        <taxon>fabids</taxon>
        <taxon>Malpighiales</taxon>
        <taxon>Rhizophoraceae</taxon>
        <taxon>Rhizophora</taxon>
    </lineage>
</organism>
<reference evidence="1" key="1">
    <citation type="submission" date="2018-02" db="EMBL/GenBank/DDBJ databases">
        <title>Rhizophora mucronata_Transcriptome.</title>
        <authorList>
            <person name="Meera S.P."/>
            <person name="Sreeshan A."/>
            <person name="Augustine A."/>
        </authorList>
    </citation>
    <scope>NUCLEOTIDE SEQUENCE</scope>
    <source>
        <tissue evidence="1">Leaf</tissue>
    </source>
</reference>
<name>A0A2P2R4I7_RHIMU</name>